<dbReference type="Pfam" id="PF26176">
    <property type="entry name" value="zf_C2H2_17_2"/>
    <property type="match status" value="1"/>
</dbReference>
<accession>A0A084AKK2</accession>
<protein>
    <recommendedName>
        <fullName evidence="2">C2H2-type domain-containing protein</fullName>
    </recommendedName>
</protein>
<dbReference type="AlphaFoldDB" id="A0A084AKK2"/>
<evidence type="ECO:0000256" key="1">
    <source>
        <dbReference type="SAM" id="MobiDB-lite"/>
    </source>
</evidence>
<dbReference type="Pfam" id="PF26177">
    <property type="entry name" value="zf_C2H2_17_1st"/>
    <property type="match status" value="1"/>
</dbReference>
<dbReference type="Proteomes" id="UP000028045">
    <property type="component" value="Unassembled WGS sequence"/>
</dbReference>
<feature type="compositionally biased region" description="Polar residues" evidence="1">
    <location>
        <begin position="83"/>
        <end position="104"/>
    </location>
</feature>
<dbReference type="Gene3D" id="3.30.160.60">
    <property type="entry name" value="Classic Zinc Finger"/>
    <property type="match status" value="1"/>
</dbReference>
<feature type="region of interest" description="Disordered" evidence="1">
    <location>
        <begin position="143"/>
        <end position="172"/>
    </location>
</feature>
<sequence>MTAAMVVSHPVKMPGYNNTVDLDEVHAHSLASRATSADYTNFAQGLPDRCDYSFSQTGLISNPSGLFSFSQTEPSTDLLSGPSWGTTGEGSQNFQDFPDTGSSHSGEHEEFMFTSGHTTPRGTRLLEQSQAADAAWNARRIGSSVSTDGQAMSRVNSSRSSGSLSQTSHMSNMDTRGNASAFRNGSQATATTMVGMDSCLLLESDANVANPQMYWPNYGIDVNLTTDGAVSFPIAEMSPLHVVPAQMQLGPDASLPDTSSPGSWECFSSSISRTSSPATIDEAWLPAPLSPRSSPEIHCQSPRYDMLAGLSRTKSDLLTPDNLSNDRKNAMISEDFSGKVLSPLDDTLGLPPSFTARRQGNEGESARDHVLYKNAVPQADGLYHCPWEGQPVCNHKAEKLKCNYECKAESCEGARFSSTACLLRHEREAHGLHGHGDKPFLCVYEGCERAVLGNGFPRQWNLRDHMKRVHNDHGSAGGSPPSSAPAQPPKGRKRKTEVSEPQPTPSRKSSVKSIQAVDSKQSSVKPLLEQWVEHRKAVQDIIRGLEKPEDPMNIQQITEVQQRLSVMAKMTSDMISLPSTDISPASTRRAYATTG</sequence>
<organism evidence="3 4">
    <name type="scientific">Stachybotrys chartarum (strain CBS 109288 / IBT 7711)</name>
    <name type="common">Toxic black mold</name>
    <name type="synonym">Stilbospora chartarum</name>
    <dbReference type="NCBI Taxonomy" id="1280523"/>
    <lineage>
        <taxon>Eukaryota</taxon>
        <taxon>Fungi</taxon>
        <taxon>Dikarya</taxon>
        <taxon>Ascomycota</taxon>
        <taxon>Pezizomycotina</taxon>
        <taxon>Sordariomycetes</taxon>
        <taxon>Hypocreomycetidae</taxon>
        <taxon>Hypocreales</taxon>
        <taxon>Stachybotryaceae</taxon>
        <taxon>Stachybotrys</taxon>
    </lineage>
</organism>
<feature type="compositionally biased region" description="Polar residues" evidence="1">
    <location>
        <begin position="499"/>
        <end position="524"/>
    </location>
</feature>
<proteinExistence type="predicted"/>
<evidence type="ECO:0000313" key="4">
    <source>
        <dbReference type="Proteomes" id="UP000028045"/>
    </source>
</evidence>
<keyword evidence="4" id="KW-1185">Reference proteome</keyword>
<evidence type="ECO:0000313" key="3">
    <source>
        <dbReference type="EMBL" id="KEY65831.1"/>
    </source>
</evidence>
<feature type="region of interest" description="Disordered" evidence="1">
    <location>
        <begin position="469"/>
        <end position="524"/>
    </location>
</feature>
<feature type="domain" description="C2H2-type" evidence="2">
    <location>
        <begin position="404"/>
        <end position="430"/>
    </location>
</feature>
<feature type="region of interest" description="Disordered" evidence="1">
    <location>
        <begin position="83"/>
        <end position="108"/>
    </location>
</feature>
<dbReference type="EMBL" id="KL648684">
    <property type="protein sequence ID" value="KEY65831.1"/>
    <property type="molecule type" value="Genomic_DNA"/>
</dbReference>
<dbReference type="InterPro" id="IPR059009">
    <property type="entry name" value="Znf_C2H2_17_1st"/>
</dbReference>
<dbReference type="InterPro" id="IPR059095">
    <property type="entry name" value="Znf_C2H2_17_2nd"/>
</dbReference>
<dbReference type="HOGENOM" id="CLU_024747_1_0_1"/>
<feature type="compositionally biased region" description="Low complexity" evidence="1">
    <location>
        <begin position="153"/>
        <end position="168"/>
    </location>
</feature>
<name>A0A084AKK2_STACB</name>
<dbReference type="InterPro" id="IPR013087">
    <property type="entry name" value="Znf_C2H2_type"/>
</dbReference>
<reference evidence="3 4" key="1">
    <citation type="journal article" date="2014" name="BMC Genomics">
        <title>Comparative genome sequencing reveals chemotype-specific gene clusters in the toxigenic black mold Stachybotrys.</title>
        <authorList>
            <person name="Semeiks J."/>
            <person name="Borek D."/>
            <person name="Otwinowski Z."/>
            <person name="Grishin N.V."/>
        </authorList>
    </citation>
    <scope>NUCLEOTIDE SEQUENCE [LARGE SCALE GENOMIC DNA]</scope>
    <source>
        <strain evidence="4">CBS 109288 / IBT 7711</strain>
    </source>
</reference>
<evidence type="ECO:0000259" key="2">
    <source>
        <dbReference type="SMART" id="SM00355"/>
    </source>
</evidence>
<dbReference type="OrthoDB" id="5062908at2759"/>
<feature type="domain" description="C2H2-type" evidence="2">
    <location>
        <begin position="440"/>
        <end position="470"/>
    </location>
</feature>
<gene>
    <name evidence="3" type="ORF">S7711_07212</name>
</gene>
<dbReference type="SMART" id="SM00355">
    <property type="entry name" value="ZnF_C2H2"/>
    <property type="match status" value="2"/>
</dbReference>